<dbReference type="InterPro" id="IPR001173">
    <property type="entry name" value="Glyco_trans_2-like"/>
</dbReference>
<dbReference type="GO" id="GO:0016740">
    <property type="term" value="F:transferase activity"/>
    <property type="evidence" value="ECO:0007669"/>
    <property type="project" value="UniProtKB-KW"/>
</dbReference>
<dbReference type="Pfam" id="PF00535">
    <property type="entry name" value="Glycos_transf_2"/>
    <property type="match status" value="1"/>
</dbReference>
<dbReference type="AlphaFoldDB" id="A0A6G4A0A2"/>
<proteinExistence type="predicted"/>
<reference evidence="2" key="1">
    <citation type="submission" date="2020-02" db="EMBL/GenBank/DDBJ databases">
        <authorList>
            <person name="Shen X.-R."/>
            <person name="Zhang Y.-X."/>
        </authorList>
    </citation>
    <scope>NUCLEOTIDE SEQUENCE</scope>
    <source>
        <strain evidence="2">SYP-B3998</strain>
    </source>
</reference>
<dbReference type="InterPro" id="IPR029044">
    <property type="entry name" value="Nucleotide-diphossugar_trans"/>
</dbReference>
<gene>
    <name evidence="2" type="ORF">GK047_13780</name>
</gene>
<sequence>MESFRNKTDSKLKINTQEYQSAIPYEKVMPSRTNSNVSIILIHGGKNEELVRCLDSISKNSTYKNYEIMIIAFAEIREAILEKYKGSIVKVMSFEKSFGLSKSVNKLVATLKSDYIVLLSDNIIIASPNWIEELIYCLNLSEVGVVAPVLLSSESTTERVHKQKKVSANNLLEGLAVTRSCLMMDTNLYRECEGLNEYLINSYANIDLCLRIQEMGKTIIVTPKAHILEMNNKHEEVFDFMDKALFLNRWKEKLESKFYL</sequence>
<dbReference type="SUPFAM" id="SSF53448">
    <property type="entry name" value="Nucleotide-diphospho-sugar transferases"/>
    <property type="match status" value="1"/>
</dbReference>
<keyword evidence="2" id="KW-0808">Transferase</keyword>
<dbReference type="RefSeq" id="WP_163947339.1">
    <property type="nucleotide sequence ID" value="NZ_JAAIKC010000004.1"/>
</dbReference>
<dbReference type="Gene3D" id="3.90.550.10">
    <property type="entry name" value="Spore Coat Polysaccharide Biosynthesis Protein SpsA, Chain A"/>
    <property type="match status" value="1"/>
</dbReference>
<dbReference type="PANTHER" id="PTHR43179">
    <property type="entry name" value="RHAMNOSYLTRANSFERASE WBBL"/>
    <property type="match status" value="1"/>
</dbReference>
<name>A0A6G4A0A2_9BACL</name>
<organism evidence="2">
    <name type="scientific">Paenibacillus sp. SYP-B3998</name>
    <dbReference type="NCBI Taxonomy" id="2678564"/>
    <lineage>
        <taxon>Bacteria</taxon>
        <taxon>Bacillati</taxon>
        <taxon>Bacillota</taxon>
        <taxon>Bacilli</taxon>
        <taxon>Bacillales</taxon>
        <taxon>Paenibacillaceae</taxon>
        <taxon>Paenibacillus</taxon>
    </lineage>
</organism>
<protein>
    <submittedName>
        <fullName evidence="2">Glycosyltransferase</fullName>
    </submittedName>
</protein>
<dbReference type="EMBL" id="JAAIKC010000004">
    <property type="protein sequence ID" value="NEW07077.1"/>
    <property type="molecule type" value="Genomic_DNA"/>
</dbReference>
<accession>A0A6G4A0A2</accession>
<evidence type="ECO:0000313" key="2">
    <source>
        <dbReference type="EMBL" id="NEW07077.1"/>
    </source>
</evidence>
<feature type="domain" description="Glycosyltransferase 2-like" evidence="1">
    <location>
        <begin position="45"/>
        <end position="165"/>
    </location>
</feature>
<dbReference type="PANTHER" id="PTHR43179:SF7">
    <property type="entry name" value="RHAMNOSYLTRANSFERASE WBBL"/>
    <property type="match status" value="1"/>
</dbReference>
<evidence type="ECO:0000259" key="1">
    <source>
        <dbReference type="Pfam" id="PF00535"/>
    </source>
</evidence>
<comment type="caution">
    <text evidence="2">The sequence shown here is derived from an EMBL/GenBank/DDBJ whole genome shotgun (WGS) entry which is preliminary data.</text>
</comment>